<dbReference type="Proteomes" id="UP000777482">
    <property type="component" value="Unassembled WGS sequence"/>
</dbReference>
<feature type="compositionally biased region" description="Low complexity" evidence="1">
    <location>
        <begin position="256"/>
        <end position="267"/>
    </location>
</feature>
<organism evidence="2 3">
    <name type="scientific">Rhodotorula mucilaginosa</name>
    <name type="common">Yeast</name>
    <name type="synonym">Rhodotorula rubra</name>
    <dbReference type="NCBI Taxonomy" id="5537"/>
    <lineage>
        <taxon>Eukaryota</taxon>
        <taxon>Fungi</taxon>
        <taxon>Dikarya</taxon>
        <taxon>Basidiomycota</taxon>
        <taxon>Pucciniomycotina</taxon>
        <taxon>Microbotryomycetes</taxon>
        <taxon>Sporidiobolales</taxon>
        <taxon>Sporidiobolaceae</taxon>
        <taxon>Rhodotorula</taxon>
    </lineage>
</organism>
<protein>
    <submittedName>
        <fullName evidence="2">Uncharacterized protein</fullName>
    </submittedName>
</protein>
<comment type="caution">
    <text evidence="2">The sequence shown here is derived from an EMBL/GenBank/DDBJ whole genome shotgun (WGS) entry which is preliminary data.</text>
</comment>
<evidence type="ECO:0000313" key="2">
    <source>
        <dbReference type="EMBL" id="KAG0653987.1"/>
    </source>
</evidence>
<proteinExistence type="predicted"/>
<feature type="compositionally biased region" description="Basic and acidic residues" evidence="1">
    <location>
        <begin position="245"/>
        <end position="255"/>
    </location>
</feature>
<sequence length="267" mass="28267">MLSQNDVIRLLLKPEPMPQVVVFSILHAYVYSKSRRGNLPSETLSKLLAIQRKLQAKLGYALDPSSPLGAALDAMKVQLMAVNRKWFQMGPLAFGPLGAVGATGGNVDAQWAWERATDGKVKVFPKGDGGGAMGWFPGNELDAGRVVAPTFGTSASSAISSDLLNAPPEYDGPLPPAAAEQPDAQVVQALEERQRDDAAGVVHAGRDSVDTQRLELSRTRSASIGGGVNKDPIGEGTAHLARLRQLKEEREREAEATAASSSSSKTG</sequence>
<reference evidence="2 3" key="1">
    <citation type="submission" date="2020-11" db="EMBL/GenBank/DDBJ databases">
        <title>Kefir isolates.</title>
        <authorList>
            <person name="Marcisauskas S."/>
            <person name="Kim Y."/>
            <person name="Blasche S."/>
        </authorList>
    </citation>
    <scope>NUCLEOTIDE SEQUENCE [LARGE SCALE GENOMIC DNA]</scope>
    <source>
        <strain evidence="2 3">KR</strain>
    </source>
</reference>
<gene>
    <name evidence="2" type="ORF">C6P46_002032</name>
</gene>
<evidence type="ECO:0000256" key="1">
    <source>
        <dbReference type="SAM" id="MobiDB-lite"/>
    </source>
</evidence>
<name>A0A9P6VU90_RHOMI</name>
<evidence type="ECO:0000313" key="3">
    <source>
        <dbReference type="Proteomes" id="UP000777482"/>
    </source>
</evidence>
<dbReference type="AlphaFoldDB" id="A0A9P6VU90"/>
<accession>A0A9P6VU90</accession>
<dbReference type="EMBL" id="PUHQ01000166">
    <property type="protein sequence ID" value="KAG0653987.1"/>
    <property type="molecule type" value="Genomic_DNA"/>
</dbReference>
<keyword evidence="3" id="KW-1185">Reference proteome</keyword>
<feature type="region of interest" description="Disordered" evidence="1">
    <location>
        <begin position="195"/>
        <end position="267"/>
    </location>
</feature>
<dbReference type="OrthoDB" id="2522772at2759"/>
<feature type="compositionally biased region" description="Basic and acidic residues" evidence="1">
    <location>
        <begin position="195"/>
        <end position="218"/>
    </location>
</feature>